<feature type="compositionally biased region" description="Basic and acidic residues" evidence="5">
    <location>
        <begin position="252"/>
        <end position="261"/>
    </location>
</feature>
<sequence>MNTQEAKIVLETALICAQEPLKLGELRKLFADNVSADTIRTLLEDLKQDWSGRGVELVVLATGWRFQSKPAMRTYLDRLHPEKPPKYSRAVLETLAIIAYRQPVTRGDIEEIRGVTVNTQVVKQLEDRGWIEVIGHRDVPGRPALYATTRQFLDDLGLKALDELPPLDDPTAQANVDLLAQHSIEFTDGDESGAADVAEAGDESAPGDATPADAIAGEEGVSSGEAASPEAMQSESDGSDAGPDSNESVALEAHDEPHDDSNGAGLSTTAPAEAAANEGEAQTAGEHVAGESAPMTDALDQTTQASQTEETVEAVAAGNHEPDTATCDAAASDGIAHDVMPAPTAAQSNEQDEHEDQNQHETGPASHNAAGNAAQSIDAAAQNEEADSGAAAHKDSADPGVLHDELHGGAHSEAEHAEHVKHTTGPQATQAAHGGSQDRRDAAQDAGVLTDDEPESRSA</sequence>
<dbReference type="Pfam" id="PF04079">
    <property type="entry name" value="SMC_ScpB"/>
    <property type="match status" value="1"/>
</dbReference>
<keyword evidence="2" id="KW-0132">Cell division</keyword>
<feature type="compositionally biased region" description="Low complexity" evidence="5">
    <location>
        <begin position="264"/>
        <end position="286"/>
    </location>
</feature>
<gene>
    <name evidence="6" type="primary">scpB</name>
    <name evidence="6" type="ORF">KZJ38_09330</name>
</gene>
<evidence type="ECO:0000313" key="7">
    <source>
        <dbReference type="Proteomes" id="UP000826462"/>
    </source>
</evidence>
<feature type="region of interest" description="Disordered" evidence="5">
    <location>
        <begin position="197"/>
        <end position="459"/>
    </location>
</feature>
<proteinExistence type="predicted"/>
<dbReference type="PANTHER" id="PTHR34298">
    <property type="entry name" value="SEGREGATION AND CONDENSATION PROTEIN B"/>
    <property type="match status" value="1"/>
</dbReference>
<dbReference type="InterPro" id="IPR036388">
    <property type="entry name" value="WH-like_DNA-bd_sf"/>
</dbReference>
<feature type="compositionally biased region" description="Acidic residues" evidence="5">
    <location>
        <begin position="450"/>
        <end position="459"/>
    </location>
</feature>
<organism evidence="6 7">
    <name type="scientific">Paraburkholderia edwinii</name>
    <dbReference type="NCBI Taxonomy" id="2861782"/>
    <lineage>
        <taxon>Bacteria</taxon>
        <taxon>Pseudomonadati</taxon>
        <taxon>Pseudomonadota</taxon>
        <taxon>Betaproteobacteria</taxon>
        <taxon>Burkholderiales</taxon>
        <taxon>Burkholderiaceae</taxon>
        <taxon>Paraburkholderia</taxon>
    </lineage>
</organism>
<keyword evidence="3" id="KW-0159">Chromosome partition</keyword>
<evidence type="ECO:0000256" key="5">
    <source>
        <dbReference type="SAM" id="MobiDB-lite"/>
    </source>
</evidence>
<feature type="compositionally biased region" description="Basic and acidic residues" evidence="5">
    <location>
        <begin position="392"/>
        <end position="421"/>
    </location>
</feature>
<evidence type="ECO:0000256" key="2">
    <source>
        <dbReference type="ARBA" id="ARBA00022618"/>
    </source>
</evidence>
<keyword evidence="7" id="KW-1185">Reference proteome</keyword>
<evidence type="ECO:0000256" key="3">
    <source>
        <dbReference type="ARBA" id="ARBA00022829"/>
    </source>
</evidence>
<dbReference type="InterPro" id="IPR005234">
    <property type="entry name" value="ScpB_csome_segregation"/>
</dbReference>
<evidence type="ECO:0000256" key="1">
    <source>
        <dbReference type="ARBA" id="ARBA00022490"/>
    </source>
</evidence>
<evidence type="ECO:0000256" key="4">
    <source>
        <dbReference type="ARBA" id="ARBA00023306"/>
    </source>
</evidence>
<evidence type="ECO:0000313" key="6">
    <source>
        <dbReference type="EMBL" id="QYD70461.1"/>
    </source>
</evidence>
<feature type="compositionally biased region" description="Polar residues" evidence="5">
    <location>
        <begin position="299"/>
        <end position="309"/>
    </location>
</feature>
<keyword evidence="4" id="KW-0131">Cell cycle</keyword>
<dbReference type="SUPFAM" id="SSF46785">
    <property type="entry name" value="Winged helix' DNA-binding domain"/>
    <property type="match status" value="2"/>
</dbReference>
<keyword evidence="1" id="KW-0963">Cytoplasm</keyword>
<dbReference type="Proteomes" id="UP000826462">
    <property type="component" value="Chromosome 1"/>
</dbReference>
<protein>
    <submittedName>
        <fullName evidence="6">SMC-Scp complex subunit ScpB</fullName>
    </submittedName>
</protein>
<dbReference type="Gene3D" id="1.10.10.10">
    <property type="entry name" value="Winged helix-like DNA-binding domain superfamily/Winged helix DNA-binding domain"/>
    <property type="match status" value="2"/>
</dbReference>
<dbReference type="PANTHER" id="PTHR34298:SF2">
    <property type="entry name" value="SEGREGATION AND CONDENSATION PROTEIN B"/>
    <property type="match status" value="1"/>
</dbReference>
<reference evidence="6 7" key="1">
    <citation type="submission" date="2021-07" db="EMBL/GenBank/DDBJ databases">
        <title>Paraburkholderia edwinii protects Aspergillus sp. from phenazines by acting as a toxin sponge.</title>
        <authorList>
            <person name="Dahlstrom K.M."/>
            <person name="Newman D.K."/>
        </authorList>
    </citation>
    <scope>NUCLEOTIDE SEQUENCE [LARGE SCALE GENOMIC DNA]</scope>
    <source>
        <strain evidence="6 7">Pe01</strain>
    </source>
</reference>
<dbReference type="NCBIfam" id="TIGR00281">
    <property type="entry name" value="SMC-Scp complex subunit ScpB"/>
    <property type="match status" value="1"/>
</dbReference>
<name>A0ABX8UN97_9BURK</name>
<dbReference type="EMBL" id="CP080095">
    <property type="protein sequence ID" value="QYD70461.1"/>
    <property type="molecule type" value="Genomic_DNA"/>
</dbReference>
<accession>A0ABX8UN97</accession>
<dbReference type="RefSeq" id="WP_219799774.1">
    <property type="nucleotide sequence ID" value="NZ_CP080095.1"/>
</dbReference>
<dbReference type="InterPro" id="IPR036390">
    <property type="entry name" value="WH_DNA-bd_sf"/>
</dbReference>